<dbReference type="GO" id="GO:0005524">
    <property type="term" value="F:ATP binding"/>
    <property type="evidence" value="ECO:0007669"/>
    <property type="project" value="InterPro"/>
</dbReference>
<sequence length="53" mass="5529">MATLELVWTQSDLAMIGPGGTGTSHTLIGLGVAAVQAGHKIRKFTAVDFVETM</sequence>
<reference evidence="2" key="2">
    <citation type="submission" date="2020-09" db="EMBL/GenBank/DDBJ databases">
        <authorList>
            <person name="Sun Q."/>
            <person name="Sedlacek I."/>
        </authorList>
    </citation>
    <scope>NUCLEOTIDE SEQUENCE</scope>
    <source>
        <strain evidence="2">CCM 7905</strain>
    </source>
</reference>
<dbReference type="InterPro" id="IPR002611">
    <property type="entry name" value="IstB_ATP-bd"/>
</dbReference>
<name>A0A917CXY0_9NOCA</name>
<evidence type="ECO:0000259" key="1">
    <source>
        <dbReference type="Pfam" id="PF01695"/>
    </source>
</evidence>
<gene>
    <name evidence="2" type="ORF">GCM10007304_11590</name>
</gene>
<accession>A0A917CXY0</accession>
<proteinExistence type="predicted"/>
<dbReference type="EMBL" id="BMCU01000001">
    <property type="protein sequence ID" value="GGF99400.1"/>
    <property type="molecule type" value="Genomic_DNA"/>
</dbReference>
<organism evidence="2 3">
    <name type="scientific">Rhodococcoides trifolii</name>
    <dbReference type="NCBI Taxonomy" id="908250"/>
    <lineage>
        <taxon>Bacteria</taxon>
        <taxon>Bacillati</taxon>
        <taxon>Actinomycetota</taxon>
        <taxon>Actinomycetes</taxon>
        <taxon>Mycobacteriales</taxon>
        <taxon>Nocardiaceae</taxon>
        <taxon>Rhodococcoides</taxon>
    </lineage>
</organism>
<dbReference type="AlphaFoldDB" id="A0A917CXY0"/>
<evidence type="ECO:0000313" key="2">
    <source>
        <dbReference type="EMBL" id="GGF99400.1"/>
    </source>
</evidence>
<protein>
    <recommendedName>
        <fullName evidence="1">IstB-like ATP-binding domain-containing protein</fullName>
    </recommendedName>
</protein>
<feature type="domain" description="IstB-like ATP-binding" evidence="1">
    <location>
        <begin position="1"/>
        <end position="52"/>
    </location>
</feature>
<evidence type="ECO:0000313" key="3">
    <source>
        <dbReference type="Proteomes" id="UP000654257"/>
    </source>
</evidence>
<dbReference type="Proteomes" id="UP000654257">
    <property type="component" value="Unassembled WGS sequence"/>
</dbReference>
<reference evidence="2" key="1">
    <citation type="journal article" date="2014" name="Int. J. Syst. Evol. Microbiol.">
        <title>Complete genome sequence of Corynebacterium casei LMG S-19264T (=DSM 44701T), isolated from a smear-ripened cheese.</title>
        <authorList>
            <consortium name="US DOE Joint Genome Institute (JGI-PGF)"/>
            <person name="Walter F."/>
            <person name="Albersmeier A."/>
            <person name="Kalinowski J."/>
            <person name="Ruckert C."/>
        </authorList>
    </citation>
    <scope>NUCLEOTIDE SEQUENCE</scope>
    <source>
        <strain evidence="2">CCM 7905</strain>
    </source>
</reference>
<comment type="caution">
    <text evidence="2">The sequence shown here is derived from an EMBL/GenBank/DDBJ whole genome shotgun (WGS) entry which is preliminary data.</text>
</comment>
<keyword evidence="3" id="KW-1185">Reference proteome</keyword>
<dbReference type="Pfam" id="PF01695">
    <property type="entry name" value="IstB_IS21"/>
    <property type="match status" value="1"/>
</dbReference>